<keyword evidence="2" id="KW-1185">Reference proteome</keyword>
<evidence type="ECO:0000313" key="2">
    <source>
        <dbReference type="Proteomes" id="UP000029737"/>
    </source>
</evidence>
<comment type="caution">
    <text evidence="1">The sequence shown here is derived from an EMBL/GenBank/DDBJ whole genome shotgun (WGS) entry which is preliminary data.</text>
</comment>
<protein>
    <submittedName>
        <fullName evidence="1">Uncharacterized protein</fullName>
    </submittedName>
</protein>
<reference evidence="1 2" key="1">
    <citation type="journal article" date="2014" name="PLoS ONE">
        <title>Identification and Characterization of a New Erythromycin Biosynthetic Gene Cluster in Actinopolyspora erythraea YIM90600, a Novel Erythronolide-Producing Halophilic Actinomycete Isolated from Salt Field.</title>
        <authorList>
            <person name="Chen D."/>
            <person name="Feng J."/>
            <person name="Huang L."/>
            <person name="Zhang Q."/>
            <person name="Wu J."/>
            <person name="Zhu X."/>
            <person name="Duan Y."/>
            <person name="Xu Z."/>
        </authorList>
    </citation>
    <scope>NUCLEOTIDE SEQUENCE [LARGE SCALE GENOMIC DNA]</scope>
    <source>
        <strain evidence="1 2">YIM90600</strain>
    </source>
</reference>
<sequence>MLDGASECEPASVKLGVGPKATLGRSAVPGAELSAPRYAGRRLGARPRTVVVPTGGWPGCLAALEPPLPPERLIDGFGTRQSRTALPLPLPPVTPCR</sequence>
<organism evidence="1 2">
    <name type="scientific">Actinopolyspora erythraea</name>
    <dbReference type="NCBI Taxonomy" id="414996"/>
    <lineage>
        <taxon>Bacteria</taxon>
        <taxon>Bacillati</taxon>
        <taxon>Actinomycetota</taxon>
        <taxon>Actinomycetes</taxon>
        <taxon>Actinopolysporales</taxon>
        <taxon>Actinopolysporaceae</taxon>
        <taxon>Actinopolyspora</taxon>
    </lineage>
</organism>
<gene>
    <name evidence="1" type="ORF">IL38_05335</name>
</gene>
<evidence type="ECO:0000313" key="1">
    <source>
        <dbReference type="EMBL" id="KGI82176.1"/>
    </source>
</evidence>
<dbReference type="EMBL" id="JPMV01000012">
    <property type="protein sequence ID" value="KGI82176.1"/>
    <property type="molecule type" value="Genomic_DNA"/>
</dbReference>
<dbReference type="Proteomes" id="UP000029737">
    <property type="component" value="Unassembled WGS sequence"/>
</dbReference>
<proteinExistence type="predicted"/>
<name>A0ABR4X626_9ACTN</name>
<accession>A0ABR4X626</accession>